<name>A0A0E9PY62_ANGAN</name>
<organism evidence="1">
    <name type="scientific">Anguilla anguilla</name>
    <name type="common">European freshwater eel</name>
    <name type="synonym">Muraena anguilla</name>
    <dbReference type="NCBI Taxonomy" id="7936"/>
    <lineage>
        <taxon>Eukaryota</taxon>
        <taxon>Metazoa</taxon>
        <taxon>Chordata</taxon>
        <taxon>Craniata</taxon>
        <taxon>Vertebrata</taxon>
        <taxon>Euteleostomi</taxon>
        <taxon>Actinopterygii</taxon>
        <taxon>Neopterygii</taxon>
        <taxon>Teleostei</taxon>
        <taxon>Anguilliformes</taxon>
        <taxon>Anguillidae</taxon>
        <taxon>Anguilla</taxon>
    </lineage>
</organism>
<proteinExistence type="predicted"/>
<protein>
    <submittedName>
        <fullName evidence="1">Uncharacterized protein</fullName>
    </submittedName>
</protein>
<dbReference type="AlphaFoldDB" id="A0A0E9PY62"/>
<reference evidence="1" key="1">
    <citation type="submission" date="2014-11" db="EMBL/GenBank/DDBJ databases">
        <authorList>
            <person name="Amaro Gonzalez C."/>
        </authorList>
    </citation>
    <scope>NUCLEOTIDE SEQUENCE</scope>
</reference>
<evidence type="ECO:0000313" key="1">
    <source>
        <dbReference type="EMBL" id="JAH09571.1"/>
    </source>
</evidence>
<accession>A0A0E9PY62</accession>
<dbReference type="EMBL" id="GBXM01099006">
    <property type="protein sequence ID" value="JAH09571.1"/>
    <property type="molecule type" value="Transcribed_RNA"/>
</dbReference>
<sequence>MVAGPVPRFPSICTAALKQREGKSDEFLEERVESI</sequence>
<reference evidence="1" key="2">
    <citation type="journal article" date="2015" name="Fish Shellfish Immunol.">
        <title>Early steps in the European eel (Anguilla anguilla)-Vibrio vulnificus interaction in the gills: Role of the RtxA13 toxin.</title>
        <authorList>
            <person name="Callol A."/>
            <person name="Pajuelo D."/>
            <person name="Ebbesson L."/>
            <person name="Teles M."/>
            <person name="MacKenzie S."/>
            <person name="Amaro C."/>
        </authorList>
    </citation>
    <scope>NUCLEOTIDE SEQUENCE</scope>
</reference>